<evidence type="ECO:0000313" key="2">
    <source>
        <dbReference type="Proteomes" id="UP000233556"/>
    </source>
</evidence>
<dbReference type="GO" id="GO:0005654">
    <property type="term" value="C:nucleoplasm"/>
    <property type="evidence" value="ECO:0007669"/>
    <property type="project" value="TreeGrafter"/>
</dbReference>
<name>A0A2I0U1V3_LIMLA</name>
<dbReference type="GO" id="GO:0070202">
    <property type="term" value="P:regulation of establishment of protein localization to chromosome"/>
    <property type="evidence" value="ECO:0007669"/>
    <property type="project" value="TreeGrafter"/>
</dbReference>
<proteinExistence type="predicted"/>
<reference evidence="2" key="1">
    <citation type="submission" date="2017-11" db="EMBL/GenBank/DDBJ databases">
        <authorList>
            <person name="Lima N.C."/>
            <person name="Parody-Merino A.M."/>
            <person name="Battley P.F."/>
            <person name="Fidler A.E."/>
            <person name="Prosdocimi F."/>
        </authorList>
    </citation>
    <scope>NUCLEOTIDE SEQUENCE [LARGE SCALE GENOMIC DNA]</scope>
</reference>
<organism evidence="1 2">
    <name type="scientific">Limosa lapponica baueri</name>
    <dbReference type="NCBI Taxonomy" id="1758121"/>
    <lineage>
        <taxon>Eukaryota</taxon>
        <taxon>Metazoa</taxon>
        <taxon>Chordata</taxon>
        <taxon>Craniata</taxon>
        <taxon>Vertebrata</taxon>
        <taxon>Euteleostomi</taxon>
        <taxon>Archelosauria</taxon>
        <taxon>Archosauria</taxon>
        <taxon>Dinosauria</taxon>
        <taxon>Saurischia</taxon>
        <taxon>Theropoda</taxon>
        <taxon>Coelurosauria</taxon>
        <taxon>Aves</taxon>
        <taxon>Neognathae</taxon>
        <taxon>Neoaves</taxon>
        <taxon>Charadriiformes</taxon>
        <taxon>Scolopacidae</taxon>
        <taxon>Limosa</taxon>
    </lineage>
</organism>
<sequence>MGFWMGFTGVVGSAGFQVQKLLLKNADVPVIMNTYFSQKVLLSEHSETTEKTYSLTKMLIRKNIISLAQTFRLDDLDDELRQESSDNQAACAPQIHNNCDLKQPSAVNDSLLEMVESQGAVGWREAQVRVVIQRVYCLPAREGYRSHVQGNKPLCATPIVNADPPNVRYDTIMVVPQREIF</sequence>
<accession>A0A2I0U1V3</accession>
<dbReference type="AlphaFoldDB" id="A0A2I0U1V3"/>
<dbReference type="PANTHER" id="PTHR34347:SF1">
    <property type="entry name" value="DNA REPAIR-SCAFFOLDING PROTEIN"/>
    <property type="match status" value="1"/>
</dbReference>
<keyword evidence="2" id="KW-1185">Reference proteome</keyword>
<dbReference type="InterPro" id="IPR053054">
    <property type="entry name" value="DNA_repair-scaffolding"/>
</dbReference>
<dbReference type="Proteomes" id="UP000233556">
    <property type="component" value="Unassembled WGS sequence"/>
</dbReference>
<dbReference type="EMBL" id="KZ506365">
    <property type="protein sequence ID" value="PKU40002.1"/>
    <property type="molecule type" value="Genomic_DNA"/>
</dbReference>
<dbReference type="GO" id="GO:0000228">
    <property type="term" value="C:nuclear chromosome"/>
    <property type="evidence" value="ECO:0007669"/>
    <property type="project" value="TreeGrafter"/>
</dbReference>
<evidence type="ECO:0000313" key="1">
    <source>
        <dbReference type="EMBL" id="PKU40002.1"/>
    </source>
</evidence>
<dbReference type="PANTHER" id="PTHR34347">
    <property type="entry name" value="DNA REPAIR-SCAFFOLDING PROTEIN SPIDR"/>
    <property type="match status" value="1"/>
</dbReference>
<dbReference type="GO" id="GO:0000724">
    <property type="term" value="P:double-strand break repair via homologous recombination"/>
    <property type="evidence" value="ECO:0007669"/>
    <property type="project" value="TreeGrafter"/>
</dbReference>
<reference evidence="2" key="2">
    <citation type="submission" date="2017-12" db="EMBL/GenBank/DDBJ databases">
        <title>Genome sequence of the Bar-tailed Godwit (Limosa lapponica baueri).</title>
        <authorList>
            <person name="Lima N.C.B."/>
            <person name="Parody-Merino A.M."/>
            <person name="Battley P.F."/>
            <person name="Fidler A.E."/>
            <person name="Prosdocimi F."/>
        </authorList>
    </citation>
    <scope>NUCLEOTIDE SEQUENCE [LARGE SCALE GENOMIC DNA]</scope>
</reference>
<gene>
    <name evidence="1" type="ORF">llap_9694</name>
</gene>
<dbReference type="OrthoDB" id="1914453at2759"/>
<protein>
    <submittedName>
        <fullName evidence="1">Uncharacterized protein</fullName>
    </submittedName>
</protein>